<dbReference type="AlphaFoldDB" id="A0A9P4PD58"/>
<proteinExistence type="predicted"/>
<evidence type="ECO:0000313" key="2">
    <source>
        <dbReference type="Proteomes" id="UP000799764"/>
    </source>
</evidence>
<comment type="caution">
    <text evidence="1">The sequence shown here is derived from an EMBL/GenBank/DDBJ whole genome shotgun (WGS) entry which is preliminary data.</text>
</comment>
<accession>A0A9P4PD58</accession>
<dbReference type="EMBL" id="MU001506">
    <property type="protein sequence ID" value="KAF2441193.1"/>
    <property type="molecule type" value="Genomic_DNA"/>
</dbReference>
<organism evidence="1 2">
    <name type="scientific">Karstenula rhodostoma CBS 690.94</name>
    <dbReference type="NCBI Taxonomy" id="1392251"/>
    <lineage>
        <taxon>Eukaryota</taxon>
        <taxon>Fungi</taxon>
        <taxon>Dikarya</taxon>
        <taxon>Ascomycota</taxon>
        <taxon>Pezizomycotina</taxon>
        <taxon>Dothideomycetes</taxon>
        <taxon>Pleosporomycetidae</taxon>
        <taxon>Pleosporales</taxon>
        <taxon>Massarineae</taxon>
        <taxon>Didymosphaeriaceae</taxon>
        <taxon>Karstenula</taxon>
    </lineage>
</organism>
<dbReference type="Proteomes" id="UP000799764">
    <property type="component" value="Unassembled WGS sequence"/>
</dbReference>
<reference evidence="1" key="1">
    <citation type="journal article" date="2020" name="Stud. Mycol.">
        <title>101 Dothideomycetes genomes: a test case for predicting lifestyles and emergence of pathogens.</title>
        <authorList>
            <person name="Haridas S."/>
            <person name="Albert R."/>
            <person name="Binder M."/>
            <person name="Bloem J."/>
            <person name="Labutti K."/>
            <person name="Salamov A."/>
            <person name="Andreopoulos B."/>
            <person name="Baker S."/>
            <person name="Barry K."/>
            <person name="Bills G."/>
            <person name="Bluhm B."/>
            <person name="Cannon C."/>
            <person name="Castanera R."/>
            <person name="Culley D."/>
            <person name="Daum C."/>
            <person name="Ezra D."/>
            <person name="Gonzalez J."/>
            <person name="Henrissat B."/>
            <person name="Kuo A."/>
            <person name="Liang C."/>
            <person name="Lipzen A."/>
            <person name="Lutzoni F."/>
            <person name="Magnuson J."/>
            <person name="Mondo S."/>
            <person name="Nolan M."/>
            <person name="Ohm R."/>
            <person name="Pangilinan J."/>
            <person name="Park H.-J."/>
            <person name="Ramirez L."/>
            <person name="Alfaro M."/>
            <person name="Sun H."/>
            <person name="Tritt A."/>
            <person name="Yoshinaga Y."/>
            <person name="Zwiers L.-H."/>
            <person name="Turgeon B."/>
            <person name="Goodwin S."/>
            <person name="Spatafora J."/>
            <person name="Crous P."/>
            <person name="Grigoriev I."/>
        </authorList>
    </citation>
    <scope>NUCLEOTIDE SEQUENCE</scope>
    <source>
        <strain evidence="1">CBS 690.94</strain>
    </source>
</reference>
<name>A0A9P4PD58_9PLEO</name>
<keyword evidence="2" id="KW-1185">Reference proteome</keyword>
<evidence type="ECO:0000313" key="1">
    <source>
        <dbReference type="EMBL" id="KAF2441193.1"/>
    </source>
</evidence>
<protein>
    <submittedName>
        <fullName evidence="1">Uncharacterized protein</fullName>
    </submittedName>
</protein>
<sequence length="177" mass="19804">MVGPECLALASPKSTFSFPLRALFSTHIAQHQADLRARRPGDDQYIVMKARQLVACARIATPHQNCVVVQFFMASKQDTDGIIIAVGERNWFLAGPCLLHPIHCHSNGCVGLKKDIHLFLQTRRQCAAIPRFYPILEGGDRRCGTIVEGMENSFRLRPSLSQRACLSSEFVVRLRKS</sequence>
<gene>
    <name evidence="1" type="ORF">P171DRAFT_434873</name>
</gene>